<dbReference type="Gene3D" id="3.40.50.300">
    <property type="entry name" value="P-loop containing nucleotide triphosphate hydrolases"/>
    <property type="match status" value="1"/>
</dbReference>
<sequence>MLSSLGRVLPRVPRLKQTRPRCLYHSRALAKTWQQTLSSVSVLRSIYPASRTSGIPQRVLSTAATAHENPVTSIEELLPVCCPGCGAYSQIVEPNEPGYYGRLGKGKQTRKPLSEVEAKPDGENATALKADGERAADTIQRIVRDQRDTQKPDPRNKALLEEATATANRYLEKSRPTVHICDRCHDLVHHNKAVPAVSPSLETLRDFLDESPHKHNRVYHVVDAADFPMSLVDNIHEVLGVKDQRSQNRRAASYKYKRGKLLPTISFVITRSDLLGATKEQVDSKMQYMRTMIREILDMPSDDYRLGNLHMISAQRGWWNKQVKDEIREHGGGIWVIGKANVGKSSFIEACFPKDSKNLEKIAELVERRGMDSRIPNSPDPLDSDGLLPPVPREDLFPVLPVVSSLSGTTVSPIRIPFGRGRGEMIDLPGLDRSELAEHVRDEYKRDLIMTKRKKPERHSVKPGQSLLLGGGLVRITSTHPDHTVMAACFVPMEVHITKTEKAIEMQAQQRAYPGTVIANDGIGETISSAGVFDVKHDVTKSHLPTTLAKAIEDKRTRMPSLPYRVFSTDILIEGCGWVELTVQTRAKRSDKDGAESSESTPQVEVFTPYGRHIGARAPIECWNLIAQKQAADKRKIGARRRQNVGQLKRAHQSANAKV</sequence>
<dbReference type="EMBL" id="KZ559177">
    <property type="protein sequence ID" value="PLB34548.1"/>
    <property type="molecule type" value="Genomic_DNA"/>
</dbReference>
<reference evidence="2 3" key="1">
    <citation type="submission" date="2017-12" db="EMBL/GenBank/DDBJ databases">
        <authorList>
            <consortium name="DOE Joint Genome Institute"/>
            <person name="Haridas S."/>
            <person name="Kjaerbolling I."/>
            <person name="Vesth T.C."/>
            <person name="Frisvad J.C."/>
            <person name="Nybo J.L."/>
            <person name="Theobald S."/>
            <person name="Kuo A."/>
            <person name="Bowyer P."/>
            <person name="Matsuda Y."/>
            <person name="Mondo S."/>
            <person name="Lyhne E.K."/>
            <person name="Kogle M.E."/>
            <person name="Clum A."/>
            <person name="Lipzen A."/>
            <person name="Salamov A."/>
            <person name="Ngan C.Y."/>
            <person name="Daum C."/>
            <person name="Chiniquy J."/>
            <person name="Barry K."/>
            <person name="LaButti K."/>
            <person name="Simmons B.A."/>
            <person name="Magnuson J.K."/>
            <person name="Mortensen U.H."/>
            <person name="Larsen T.O."/>
            <person name="Grigoriev I.V."/>
            <person name="Baker S.E."/>
            <person name="Andersen M.R."/>
            <person name="Nordberg H.P."/>
            <person name="Cantor M.N."/>
            <person name="Hua S.X."/>
        </authorList>
    </citation>
    <scope>NUCLEOTIDE SEQUENCE [LARGE SCALE GENOMIC DNA]</scope>
    <source>
        <strain evidence="2 3">CBS 102.13</strain>
    </source>
</reference>
<dbReference type="OrthoDB" id="1696305at2759"/>
<dbReference type="InterPro" id="IPR050896">
    <property type="entry name" value="Mito_lipid_metab_GTPase"/>
</dbReference>
<accession>A0A2I2F1R8</accession>
<evidence type="ECO:0008006" key="4">
    <source>
        <dbReference type="Google" id="ProtNLM"/>
    </source>
</evidence>
<dbReference type="InterPro" id="IPR027417">
    <property type="entry name" value="P-loop_NTPase"/>
</dbReference>
<protein>
    <recommendedName>
        <fullName evidence="4">G domain-containing protein</fullName>
    </recommendedName>
</protein>
<dbReference type="GeneID" id="36525210"/>
<name>A0A2I2F1R8_ASPCN</name>
<dbReference type="AlphaFoldDB" id="A0A2I2F1R8"/>
<dbReference type="Proteomes" id="UP000234585">
    <property type="component" value="Unassembled WGS sequence"/>
</dbReference>
<feature type="region of interest" description="Disordered" evidence="1">
    <location>
        <begin position="102"/>
        <end position="122"/>
    </location>
</feature>
<gene>
    <name evidence="2" type="ORF">BDW47DRAFT_134296</name>
</gene>
<evidence type="ECO:0000313" key="3">
    <source>
        <dbReference type="Proteomes" id="UP000234585"/>
    </source>
</evidence>
<proteinExistence type="predicted"/>
<organism evidence="2 3">
    <name type="scientific">Aspergillus candidus</name>
    <dbReference type="NCBI Taxonomy" id="41067"/>
    <lineage>
        <taxon>Eukaryota</taxon>
        <taxon>Fungi</taxon>
        <taxon>Dikarya</taxon>
        <taxon>Ascomycota</taxon>
        <taxon>Pezizomycotina</taxon>
        <taxon>Eurotiomycetes</taxon>
        <taxon>Eurotiomycetidae</taxon>
        <taxon>Eurotiales</taxon>
        <taxon>Aspergillaceae</taxon>
        <taxon>Aspergillus</taxon>
        <taxon>Aspergillus subgen. Circumdati</taxon>
    </lineage>
</organism>
<dbReference type="PANTHER" id="PTHR46434">
    <property type="entry name" value="GENETIC INTERACTOR OF PROHIBITINS 3, MITOCHONDRIAL"/>
    <property type="match status" value="1"/>
</dbReference>
<feature type="compositionally biased region" description="Basic and acidic residues" evidence="1">
    <location>
        <begin position="112"/>
        <end position="122"/>
    </location>
</feature>
<evidence type="ECO:0000256" key="1">
    <source>
        <dbReference type="SAM" id="MobiDB-lite"/>
    </source>
</evidence>
<dbReference type="PANTHER" id="PTHR46434:SF1">
    <property type="entry name" value="GENETIC INTERACTOR OF PROHIBITINS 3, MITOCHONDRIAL"/>
    <property type="match status" value="1"/>
</dbReference>
<dbReference type="SUPFAM" id="SSF52540">
    <property type="entry name" value="P-loop containing nucleoside triphosphate hydrolases"/>
    <property type="match status" value="1"/>
</dbReference>
<evidence type="ECO:0000313" key="2">
    <source>
        <dbReference type="EMBL" id="PLB34548.1"/>
    </source>
</evidence>
<keyword evidence="3" id="KW-1185">Reference proteome</keyword>
<dbReference type="RefSeq" id="XP_024668560.1">
    <property type="nucleotide sequence ID" value="XM_024818050.1"/>
</dbReference>
<dbReference type="STRING" id="41067.A0A2I2F1R8"/>
<dbReference type="GO" id="GO:0005739">
    <property type="term" value="C:mitochondrion"/>
    <property type="evidence" value="ECO:0007669"/>
    <property type="project" value="TreeGrafter"/>
</dbReference>